<organism evidence="1 2">
    <name type="scientific">Paenibacillus aurantius</name>
    <dbReference type="NCBI Taxonomy" id="2918900"/>
    <lineage>
        <taxon>Bacteria</taxon>
        <taxon>Bacillati</taxon>
        <taxon>Bacillota</taxon>
        <taxon>Bacilli</taxon>
        <taxon>Bacillales</taxon>
        <taxon>Paenibacillaceae</taxon>
        <taxon>Paenibacillus</taxon>
    </lineage>
</organism>
<reference evidence="1 2" key="1">
    <citation type="submission" date="2022-02" db="EMBL/GenBank/DDBJ databases">
        <title>Paenibacillus sp. MBLB1776 Whole Genome Shotgun Sequencing.</title>
        <authorList>
            <person name="Hwang C.Y."/>
            <person name="Cho E.-S."/>
            <person name="Seo M.-J."/>
        </authorList>
    </citation>
    <scope>NUCLEOTIDE SEQUENCE [LARGE SCALE GENOMIC DNA]</scope>
    <source>
        <strain evidence="1 2">MBLB1776</strain>
    </source>
</reference>
<dbReference type="AlphaFoldDB" id="A0AA96LFF8"/>
<evidence type="ECO:0000313" key="1">
    <source>
        <dbReference type="EMBL" id="WNQ12063.1"/>
    </source>
</evidence>
<proteinExistence type="predicted"/>
<keyword evidence="2" id="KW-1185">Reference proteome</keyword>
<accession>A0AA96LFF8</accession>
<dbReference type="RefSeq" id="WP_315605840.1">
    <property type="nucleotide sequence ID" value="NZ_CP130318.1"/>
</dbReference>
<protein>
    <submittedName>
        <fullName evidence="1">Uncharacterized protein</fullName>
    </submittedName>
</protein>
<dbReference type="Proteomes" id="UP001305702">
    <property type="component" value="Chromosome"/>
</dbReference>
<sequence length="222" mass="26223">MENKRLLWRSFCYEHQVFERSVPLFQTSFTNNVDVFPYGANRRLLLKRSDVMESLVRQQSTTVIDDYHNRTDQYDGLIYMMLWKLEGEIIPLYIGKAEKYGKKGGNLSENMKGDSGKFCRWGYNYAYHIGDLSAVVCPDHLPEKRTRKYKKWAEKLFETIQTDSPVLRQQTYFWISPWSKDWTGIWKDYGKTSLTFLEYLLIGVASEIYSDTLLNDEGVNRK</sequence>
<dbReference type="EMBL" id="CP130318">
    <property type="protein sequence ID" value="WNQ12063.1"/>
    <property type="molecule type" value="Genomic_DNA"/>
</dbReference>
<gene>
    <name evidence="1" type="ORF">MJA45_03095</name>
</gene>
<evidence type="ECO:0000313" key="2">
    <source>
        <dbReference type="Proteomes" id="UP001305702"/>
    </source>
</evidence>
<name>A0AA96LFF8_9BACL</name>
<dbReference type="KEGG" id="paun:MJA45_03095"/>